<dbReference type="OrthoDB" id="6250980at2759"/>
<keyword evidence="3" id="KW-1185">Reference proteome</keyword>
<organism evidence="2 3">
    <name type="scientific">Echinococcus multilocularis</name>
    <name type="common">Fox tapeworm</name>
    <dbReference type="NCBI Taxonomy" id="6211"/>
    <lineage>
        <taxon>Eukaryota</taxon>
        <taxon>Metazoa</taxon>
        <taxon>Spiralia</taxon>
        <taxon>Lophotrochozoa</taxon>
        <taxon>Platyhelminthes</taxon>
        <taxon>Cestoda</taxon>
        <taxon>Eucestoda</taxon>
        <taxon>Cyclophyllidea</taxon>
        <taxon>Taeniidae</taxon>
        <taxon>Echinococcus</taxon>
    </lineage>
</organism>
<feature type="compositionally biased region" description="Basic and acidic residues" evidence="1">
    <location>
        <begin position="97"/>
        <end position="111"/>
    </location>
</feature>
<dbReference type="EMBL" id="LN902841">
    <property type="protein sequence ID" value="CDS40086.1"/>
    <property type="molecule type" value="Genomic_DNA"/>
</dbReference>
<dbReference type="AlphaFoldDB" id="A0A068YCM9"/>
<feature type="region of interest" description="Disordered" evidence="1">
    <location>
        <begin position="97"/>
        <end position="116"/>
    </location>
</feature>
<reference evidence="2" key="1">
    <citation type="journal article" date="2013" name="Nature">
        <title>The genomes of four tapeworm species reveal adaptations to parasitism.</title>
        <authorList>
            <person name="Tsai I.J."/>
            <person name="Zarowiecki M."/>
            <person name="Holroyd N."/>
            <person name="Garciarrubio A."/>
            <person name="Sanchez-Flores A."/>
            <person name="Brooks K.L."/>
            <person name="Tracey A."/>
            <person name="Bobes R.J."/>
            <person name="Fragoso G."/>
            <person name="Sciutto E."/>
            <person name="Aslett M."/>
            <person name="Beasley H."/>
            <person name="Bennett H.M."/>
            <person name="Cai J."/>
            <person name="Camicia F."/>
            <person name="Clark R."/>
            <person name="Cucher M."/>
            <person name="De Silva N."/>
            <person name="Day T.A."/>
            <person name="Deplazes P."/>
            <person name="Estrada K."/>
            <person name="Fernandez C."/>
            <person name="Holland P.W."/>
            <person name="Hou J."/>
            <person name="Hu S."/>
            <person name="Huckvale T."/>
            <person name="Hung S.S."/>
            <person name="Kamenetzky L."/>
            <person name="Keane J.A."/>
            <person name="Kiss F."/>
            <person name="Koziol U."/>
            <person name="Lambert O."/>
            <person name="Liu K."/>
            <person name="Luo X."/>
            <person name="Luo Y."/>
            <person name="Macchiaroli N."/>
            <person name="Nichol S."/>
            <person name="Paps J."/>
            <person name="Parkinson J."/>
            <person name="Pouchkina-Stantcheva N."/>
            <person name="Riddiford N."/>
            <person name="Rosenzvit M."/>
            <person name="Salinas G."/>
            <person name="Wasmuth J.D."/>
            <person name="Zamanian M."/>
            <person name="Zheng Y."/>
            <person name="Cai X."/>
            <person name="Soberon X."/>
            <person name="Olson P.D."/>
            <person name="Laclette J.P."/>
            <person name="Brehm K."/>
            <person name="Berriman M."/>
            <person name="Garciarrubio A."/>
            <person name="Bobes R.J."/>
            <person name="Fragoso G."/>
            <person name="Sanchez-Flores A."/>
            <person name="Estrada K."/>
            <person name="Cevallos M.A."/>
            <person name="Morett E."/>
            <person name="Gonzalez V."/>
            <person name="Portillo T."/>
            <person name="Ochoa-Leyva A."/>
            <person name="Jose M.V."/>
            <person name="Sciutto E."/>
            <person name="Landa A."/>
            <person name="Jimenez L."/>
            <person name="Valdes V."/>
            <person name="Carrero J.C."/>
            <person name="Larralde C."/>
            <person name="Morales-Montor J."/>
            <person name="Limon-Lason J."/>
            <person name="Soberon X."/>
            <person name="Laclette J.P."/>
        </authorList>
    </citation>
    <scope>NUCLEOTIDE SEQUENCE [LARGE SCALE GENOMIC DNA]</scope>
</reference>
<protein>
    <submittedName>
        <fullName evidence="2">Uncharacterized protein</fullName>
    </submittedName>
</protein>
<accession>A0A068YCM9</accession>
<dbReference type="OMA" id="KSEPKKW"/>
<feature type="region of interest" description="Disordered" evidence="1">
    <location>
        <begin position="170"/>
        <end position="200"/>
    </location>
</feature>
<evidence type="ECO:0000256" key="1">
    <source>
        <dbReference type="SAM" id="MobiDB-lite"/>
    </source>
</evidence>
<feature type="region of interest" description="Disordered" evidence="1">
    <location>
        <begin position="246"/>
        <end position="294"/>
    </location>
</feature>
<gene>
    <name evidence="2" type="ORF">EmuJ_000765000</name>
</gene>
<reference evidence="2" key="2">
    <citation type="submission" date="2015-11" db="EMBL/GenBank/DDBJ databases">
        <authorList>
            <person name="Zhang Y."/>
            <person name="Guo Z."/>
        </authorList>
    </citation>
    <scope>NUCLEOTIDE SEQUENCE</scope>
</reference>
<proteinExistence type="predicted"/>
<evidence type="ECO:0000313" key="2">
    <source>
        <dbReference type="EMBL" id="CDS40086.1"/>
    </source>
</evidence>
<evidence type="ECO:0000313" key="3">
    <source>
        <dbReference type="Proteomes" id="UP000017246"/>
    </source>
</evidence>
<sequence>MWQTVLRRRFLHQGFHNGVVGASTLDEQAASLNNNASGKAELRPEGGQKDFLRNTQPNRFVHFETEKDMPAEESLNDLGSGDIDIIEEAKYRAKERQMLKRDQKNHEETDSHSYLTDLESSLIQKYAEKKHDSRPMDSSSALELTRPTTDDSGKAQKELLELRMSERPPVTHTVQPPWYIEGKPTHKIVSPQSKSEPKKWNFQRTCNQIDFPSYTAEEMRGARPTIMMDSRHKKCTWMPSLAPEVVAESKVGRSISSKLSRGESLEENEASSSRRADDVSLPTYPKMSAPYAMD</sequence>
<dbReference type="Proteomes" id="UP000017246">
    <property type="component" value="Unassembled WGS sequence"/>
</dbReference>
<name>A0A068YCM9_ECHMU</name>
<feature type="region of interest" description="Disordered" evidence="1">
    <location>
        <begin position="127"/>
        <end position="153"/>
    </location>
</feature>